<evidence type="ECO:0000313" key="1">
    <source>
        <dbReference type="EMBL" id="KKN56833.1"/>
    </source>
</evidence>
<organism evidence="1">
    <name type="scientific">marine sediment metagenome</name>
    <dbReference type="NCBI Taxonomy" id="412755"/>
    <lineage>
        <taxon>unclassified sequences</taxon>
        <taxon>metagenomes</taxon>
        <taxon>ecological metagenomes</taxon>
    </lineage>
</organism>
<accession>A0A0F9UT88</accession>
<sequence length="519" mass="57255">MPTPIVTIDDFSQGTQSDITKNRGFQMMYGSDIHRNPGVLRAAYKTEQGGVDTVLTTNSEYIKDFELYVYDNAIGQINLHGVGSNTGIYRLDPADDTWKRDHTAGAILGDTIKSFATSMYYVNGASLGRLNGDPTVGGNWTDAYKGLPFLTTGQNPMVVFASSLYIGVNRYISKLEADEVNYDATALTLSADSMVVDMTVWNDFIVISIAKKHRVLANVTGNEGFVAFWDGVSEFPSAIVTTDGPLYGLTNYNNRLIGVSKGRIFAYNGSDFEIQKRIPGVHNTSDNLPSTVSTSVLYRENVLFALEPPQDSAGSVKTKGGVWEFGRNSVEFPLAVSHAYEPRTGEYGQSDLLKMGGLFVFPSDFGTDSFWKPLDPATKILFSYYDAENSTYNVDQVTIDEGYANSAYAVTSPFEISHREDPRLVKGVKLEFAEAMNVDDAINKVTVKYRLDSDIDYLDDTSNWTTLGIIDNDPAANDNMNEILYGVYEKAFKMQMRFDLTASGAGAEETIGLTRIHIY</sequence>
<dbReference type="EMBL" id="LAZR01000829">
    <property type="protein sequence ID" value="KKN56833.1"/>
    <property type="molecule type" value="Genomic_DNA"/>
</dbReference>
<dbReference type="AlphaFoldDB" id="A0A0F9UT88"/>
<name>A0A0F9UT88_9ZZZZ</name>
<gene>
    <name evidence="1" type="ORF">LCGC14_0568150</name>
</gene>
<protein>
    <submittedName>
        <fullName evidence="1">Uncharacterized protein</fullName>
    </submittedName>
</protein>
<reference evidence="1" key="1">
    <citation type="journal article" date="2015" name="Nature">
        <title>Complex archaea that bridge the gap between prokaryotes and eukaryotes.</title>
        <authorList>
            <person name="Spang A."/>
            <person name="Saw J.H."/>
            <person name="Jorgensen S.L."/>
            <person name="Zaremba-Niedzwiedzka K."/>
            <person name="Martijn J."/>
            <person name="Lind A.E."/>
            <person name="van Eijk R."/>
            <person name="Schleper C."/>
            <person name="Guy L."/>
            <person name="Ettema T.J."/>
        </authorList>
    </citation>
    <scope>NUCLEOTIDE SEQUENCE</scope>
</reference>
<proteinExistence type="predicted"/>
<comment type="caution">
    <text evidence="1">The sequence shown here is derived from an EMBL/GenBank/DDBJ whole genome shotgun (WGS) entry which is preliminary data.</text>
</comment>